<dbReference type="OrthoDB" id="195715at2"/>
<dbReference type="KEGG" id="ccot:CCAX7_37160"/>
<protein>
    <submittedName>
        <fullName evidence="1">Uncharacterized protein</fullName>
    </submittedName>
</protein>
<dbReference type="Gene3D" id="3.40.50.2300">
    <property type="match status" value="1"/>
</dbReference>
<dbReference type="AlphaFoldDB" id="A0A402D1A8"/>
<dbReference type="SUPFAM" id="SSF52172">
    <property type="entry name" value="CheY-like"/>
    <property type="match status" value="1"/>
</dbReference>
<name>A0A402D1A8_9BACT</name>
<dbReference type="RefSeq" id="WP_119323282.1">
    <property type="nucleotide sequence ID" value="NZ_AP025739.1"/>
</dbReference>
<accession>A0A402D1A8</accession>
<dbReference type="EMBL" id="AP025739">
    <property type="protein sequence ID" value="BDI31665.1"/>
    <property type="molecule type" value="Genomic_DNA"/>
</dbReference>
<dbReference type="Proteomes" id="UP000287394">
    <property type="component" value="Chromosome"/>
</dbReference>
<evidence type="ECO:0000313" key="2">
    <source>
        <dbReference type="Proteomes" id="UP000287394"/>
    </source>
</evidence>
<keyword evidence="2" id="KW-1185">Reference proteome</keyword>
<evidence type="ECO:0000313" key="1">
    <source>
        <dbReference type="EMBL" id="BDI31665.1"/>
    </source>
</evidence>
<sequence>MNILWIENHDRFAKIAVKTFLSTHTVTVIPSIAAACAALTSGAFDVVMVDYDLDDGKGDSMIAQINALRPRPGIIATSSHAFGNQSLMEAGADAVCGKTEFSSIGQVIDRLRGSNTHDNN</sequence>
<gene>
    <name evidence="1" type="ORF">CCAX7_37160</name>
</gene>
<organism evidence="1 2">
    <name type="scientific">Capsulimonas corticalis</name>
    <dbReference type="NCBI Taxonomy" id="2219043"/>
    <lineage>
        <taxon>Bacteria</taxon>
        <taxon>Bacillati</taxon>
        <taxon>Armatimonadota</taxon>
        <taxon>Armatimonadia</taxon>
        <taxon>Capsulimonadales</taxon>
        <taxon>Capsulimonadaceae</taxon>
        <taxon>Capsulimonas</taxon>
    </lineage>
</organism>
<reference evidence="1 2" key="1">
    <citation type="journal article" date="2019" name="Int. J. Syst. Evol. Microbiol.">
        <title>Capsulimonas corticalis gen. nov., sp. nov., an aerobic capsulated bacterium, of a novel bacterial order, Capsulimonadales ord. nov., of the class Armatimonadia of the phylum Armatimonadetes.</title>
        <authorList>
            <person name="Li J."/>
            <person name="Kudo C."/>
            <person name="Tonouchi A."/>
        </authorList>
    </citation>
    <scope>NUCLEOTIDE SEQUENCE [LARGE SCALE GENOMIC DNA]</scope>
    <source>
        <strain evidence="1 2">AX-7</strain>
    </source>
</reference>
<proteinExistence type="predicted"/>
<dbReference type="InterPro" id="IPR011006">
    <property type="entry name" value="CheY-like_superfamily"/>
</dbReference>